<feature type="compositionally biased region" description="Basic and acidic residues" evidence="1">
    <location>
        <begin position="267"/>
        <end position="277"/>
    </location>
</feature>
<keyword evidence="4" id="KW-1185">Reference proteome</keyword>
<dbReference type="GO" id="GO:0003676">
    <property type="term" value="F:nucleic acid binding"/>
    <property type="evidence" value="ECO:0007669"/>
    <property type="project" value="InterPro"/>
</dbReference>
<dbReference type="EMBL" id="CAKOGL010000003">
    <property type="protein sequence ID" value="CAH2084535.1"/>
    <property type="molecule type" value="Genomic_DNA"/>
</dbReference>
<dbReference type="Gene3D" id="3.30.420.10">
    <property type="entry name" value="Ribonuclease H-like superfamily/Ribonuclease H"/>
    <property type="match status" value="1"/>
</dbReference>
<evidence type="ECO:0000313" key="3">
    <source>
        <dbReference type="EMBL" id="CAH2084535.1"/>
    </source>
</evidence>
<dbReference type="Pfam" id="PF18701">
    <property type="entry name" value="DUF5641"/>
    <property type="match status" value="1"/>
</dbReference>
<feature type="region of interest" description="Disordered" evidence="1">
    <location>
        <begin position="393"/>
        <end position="455"/>
    </location>
</feature>
<feature type="region of interest" description="Disordered" evidence="1">
    <location>
        <begin position="1"/>
        <end position="21"/>
    </location>
</feature>
<dbReference type="InterPro" id="IPR040676">
    <property type="entry name" value="DUF5641"/>
</dbReference>
<proteinExistence type="predicted"/>
<evidence type="ECO:0000256" key="1">
    <source>
        <dbReference type="SAM" id="MobiDB-lite"/>
    </source>
</evidence>
<evidence type="ECO:0000313" key="4">
    <source>
        <dbReference type="Proteomes" id="UP001153954"/>
    </source>
</evidence>
<feature type="compositionally biased region" description="Acidic residues" evidence="1">
    <location>
        <begin position="427"/>
        <end position="440"/>
    </location>
</feature>
<protein>
    <recommendedName>
        <fullName evidence="2">DUF5641 domain-containing protein</fullName>
    </recommendedName>
</protein>
<dbReference type="InterPro" id="IPR036397">
    <property type="entry name" value="RNaseH_sf"/>
</dbReference>
<dbReference type="PANTHER" id="PTHR47331">
    <property type="entry name" value="PHD-TYPE DOMAIN-CONTAINING PROTEIN"/>
    <property type="match status" value="1"/>
</dbReference>
<name>A0AAU9TBX0_EUPED</name>
<organism evidence="3 4">
    <name type="scientific">Euphydryas editha</name>
    <name type="common">Edith's checkerspot</name>
    <dbReference type="NCBI Taxonomy" id="104508"/>
    <lineage>
        <taxon>Eukaryota</taxon>
        <taxon>Metazoa</taxon>
        <taxon>Ecdysozoa</taxon>
        <taxon>Arthropoda</taxon>
        <taxon>Hexapoda</taxon>
        <taxon>Insecta</taxon>
        <taxon>Pterygota</taxon>
        <taxon>Neoptera</taxon>
        <taxon>Endopterygota</taxon>
        <taxon>Lepidoptera</taxon>
        <taxon>Glossata</taxon>
        <taxon>Ditrysia</taxon>
        <taxon>Papilionoidea</taxon>
        <taxon>Nymphalidae</taxon>
        <taxon>Nymphalinae</taxon>
        <taxon>Euphydryas</taxon>
    </lineage>
</organism>
<gene>
    <name evidence="3" type="ORF">EEDITHA_LOCUS1091</name>
</gene>
<feature type="domain" description="DUF5641" evidence="2">
    <location>
        <begin position="134"/>
        <end position="222"/>
    </location>
</feature>
<feature type="compositionally biased region" description="Basic and acidic residues" evidence="1">
    <location>
        <begin position="415"/>
        <end position="426"/>
    </location>
</feature>
<comment type="caution">
    <text evidence="3">The sequence shown here is derived from an EMBL/GenBank/DDBJ whole genome shotgun (WGS) entry which is preliminary data.</text>
</comment>
<evidence type="ECO:0000259" key="2">
    <source>
        <dbReference type="Pfam" id="PF18701"/>
    </source>
</evidence>
<feature type="compositionally biased region" description="Low complexity" evidence="1">
    <location>
        <begin position="239"/>
        <end position="264"/>
    </location>
</feature>
<sequence>MALRRMTARRGQPAQIWSDNGTNLRGADNELRQAMDRATAAEAAKKKISWRFIPPAAPFMGGAWEQMVRSVKIALEATLNERHPTNEVFRPLTHVSTDEEEPEALTPNHFLLGGPGQVPVPEEFDERDTISKSSWRAAQRLADIFWTLWLREYLPGLQNRREPHGKGPPVKINDLVQLFDTNAPRNLWIRGRVTAVYPGPDGIVRTVHVSTKGGALRRPGRKASSEIRTTSEEGTSGIEAKSGTETETSTSTEATITTEATTPTDNRGYHEHCHDVYSRPSRFTNHDQGHRSSNNESMPVKGRHTARHSTYEPRRVHAVQDESTNDSKSKGRDLTRPGAAGRCHTSAPGTGVGRRGRRRQRISLLEARIQRTGRQLVNNQPLQPQPLALTHEPQQGLGAAQASIMAPEPGTASQEDSHQQDYKSAADEVEDDFLEFEESAEGNIPTRSTSGGPDLIIATTSDAAVGRMSRLRKRPNLLKAE</sequence>
<dbReference type="Proteomes" id="UP001153954">
    <property type="component" value="Unassembled WGS sequence"/>
</dbReference>
<reference evidence="3" key="1">
    <citation type="submission" date="2022-03" db="EMBL/GenBank/DDBJ databases">
        <authorList>
            <person name="Tunstrom K."/>
        </authorList>
    </citation>
    <scope>NUCLEOTIDE SEQUENCE</scope>
</reference>
<feature type="compositionally biased region" description="Basic and acidic residues" evidence="1">
    <location>
        <begin position="309"/>
        <end position="335"/>
    </location>
</feature>
<accession>A0AAU9TBX0</accession>
<dbReference type="AlphaFoldDB" id="A0AAU9TBX0"/>
<feature type="region of interest" description="Disordered" evidence="1">
    <location>
        <begin position="212"/>
        <end position="359"/>
    </location>
</feature>